<keyword evidence="7" id="KW-0654">Proteoglycan</keyword>
<keyword evidence="9" id="KW-0325">Glycoprotein</keyword>
<dbReference type="PANTHER" id="PTHR32382:SF4">
    <property type="entry name" value="FASCICLIN-LIKE ARABINOGALACTAN PROTEIN 1"/>
    <property type="match status" value="1"/>
</dbReference>
<comment type="caution">
    <text evidence="15">The sequence shown here is derived from an EMBL/GenBank/DDBJ whole genome shotgun (WGS) entry which is preliminary data.</text>
</comment>
<feature type="signal peptide" evidence="13">
    <location>
        <begin position="1"/>
        <end position="29"/>
    </location>
</feature>
<feature type="domain" description="FAS1" evidence="14">
    <location>
        <begin position="190"/>
        <end position="329"/>
    </location>
</feature>
<evidence type="ECO:0000256" key="4">
    <source>
        <dbReference type="ARBA" id="ARBA00022622"/>
    </source>
</evidence>
<name>A0A2K3P3P2_TRIPR</name>
<comment type="subcellular location">
    <subcellularLocation>
        <location evidence="1">Cell membrane</location>
        <topology evidence="1">Lipid-anchor</topology>
        <topology evidence="1">GPI-anchor</topology>
    </subcellularLocation>
</comment>
<keyword evidence="4" id="KW-0336">GPI-anchor</keyword>
<feature type="compositionally biased region" description="Basic and acidic residues" evidence="12">
    <location>
        <begin position="433"/>
        <end position="447"/>
    </location>
</feature>
<dbReference type="Proteomes" id="UP000236291">
    <property type="component" value="Unassembled WGS sequence"/>
</dbReference>
<gene>
    <name evidence="15" type="ORF">L195_g006474</name>
</gene>
<evidence type="ECO:0000256" key="8">
    <source>
        <dbReference type="ARBA" id="ARBA00023136"/>
    </source>
</evidence>
<proteinExistence type="inferred from homology"/>
<evidence type="ECO:0000256" key="2">
    <source>
        <dbReference type="ARBA" id="ARBA00007843"/>
    </source>
</evidence>
<evidence type="ECO:0000256" key="5">
    <source>
        <dbReference type="ARBA" id="ARBA00022729"/>
    </source>
</evidence>
<keyword evidence="10" id="KW-0449">Lipoprotein</keyword>
<dbReference type="Pfam" id="PF02469">
    <property type="entry name" value="Fasciclin"/>
    <property type="match status" value="2"/>
</dbReference>
<dbReference type="SMART" id="SM00554">
    <property type="entry name" value="FAS1"/>
    <property type="match status" value="1"/>
</dbReference>
<evidence type="ECO:0000256" key="6">
    <source>
        <dbReference type="ARBA" id="ARBA00022737"/>
    </source>
</evidence>
<keyword evidence="5 13" id="KW-0732">Signal</keyword>
<evidence type="ECO:0000259" key="14">
    <source>
        <dbReference type="PROSITE" id="PS50213"/>
    </source>
</evidence>
<comment type="function">
    <text evidence="11">May be a cell surface adhesion protein.</text>
</comment>
<dbReference type="GO" id="GO:0005886">
    <property type="term" value="C:plasma membrane"/>
    <property type="evidence" value="ECO:0007669"/>
    <property type="project" value="UniProtKB-SubCell"/>
</dbReference>
<feature type="region of interest" description="Disordered" evidence="12">
    <location>
        <begin position="415"/>
        <end position="447"/>
    </location>
</feature>
<accession>A0A2K3P3P2</accession>
<dbReference type="FunFam" id="2.30.180.10:FF:000008">
    <property type="entry name" value="Fasciclin-like arabinogalactan protein 10"/>
    <property type="match status" value="1"/>
</dbReference>
<comment type="similarity">
    <text evidence="2">Belongs to the fasciclin-like AGP family.</text>
</comment>
<dbReference type="FunFam" id="2.30.180.10:FF:000010">
    <property type="entry name" value="Fasciclin-like arabinogalactan protein 2"/>
    <property type="match status" value="1"/>
</dbReference>
<reference evidence="15 16" key="1">
    <citation type="journal article" date="2014" name="Am. J. Bot.">
        <title>Genome assembly and annotation for red clover (Trifolium pratense; Fabaceae).</title>
        <authorList>
            <person name="Istvanek J."/>
            <person name="Jaros M."/>
            <person name="Krenek A."/>
            <person name="Repkova J."/>
        </authorList>
    </citation>
    <scope>NUCLEOTIDE SEQUENCE [LARGE SCALE GENOMIC DNA]</scope>
    <source>
        <strain evidence="16">cv. Tatra</strain>
        <tissue evidence="15">Young leaves</tissue>
    </source>
</reference>
<sequence>MQNFLRPSPMAAFTAALLFISTIFTTSNAHNITAILSKDPEFSTFNHYLTLTHLAPAINGKQTITVLAVDNDAMHDLTSKNLSISTVKNILSLHVLLDYYDTKKLHQITKGTTDVATMYQTTGAATGIAGHVNITVLRGGKVGFGAQDNDGTLPATYVKSIQEIPSNISVLQISQILPSASAEAPTPPPTEHNITDIMSKQGCKSFAETLAANPDAFDTFNGNLNGGLTVFCPADKAFNAFLPKFKNLTTVAKIALLEFHGIPVYQSKDMLKSSNGPMNTLATDRGGYDFDVQNDGDEITLKTKAVTAKIMDTIFDEVPDAIFTISKVLLPEELFKGKAQSPSPAPAPEPAAADGPQPPKKKGKKKDAPADDDSDSPADSPDDSADDNADDKNGAAVRFNGIFFMNTIEKGEVAVRHRGGSGEEEDVLSATVSERHYDREMEMRRRD</sequence>
<dbReference type="InterPro" id="IPR033254">
    <property type="entry name" value="Plant_FLA"/>
</dbReference>
<evidence type="ECO:0000256" key="11">
    <source>
        <dbReference type="ARBA" id="ARBA00024686"/>
    </source>
</evidence>
<dbReference type="AlphaFoldDB" id="A0A2K3P3P2"/>
<dbReference type="GO" id="GO:0048367">
    <property type="term" value="P:shoot system development"/>
    <property type="evidence" value="ECO:0007669"/>
    <property type="project" value="TreeGrafter"/>
</dbReference>
<evidence type="ECO:0000256" key="10">
    <source>
        <dbReference type="ARBA" id="ARBA00023288"/>
    </source>
</evidence>
<dbReference type="PROSITE" id="PS50213">
    <property type="entry name" value="FAS1"/>
    <property type="match status" value="2"/>
</dbReference>
<evidence type="ECO:0000256" key="9">
    <source>
        <dbReference type="ARBA" id="ARBA00023180"/>
    </source>
</evidence>
<evidence type="ECO:0000313" key="16">
    <source>
        <dbReference type="Proteomes" id="UP000236291"/>
    </source>
</evidence>
<evidence type="ECO:0000256" key="1">
    <source>
        <dbReference type="ARBA" id="ARBA00004609"/>
    </source>
</evidence>
<dbReference type="PANTHER" id="PTHR32382">
    <property type="entry name" value="FASCICLIN-LIKE ARABINOGALACTAN PROTEIN"/>
    <property type="match status" value="1"/>
</dbReference>
<keyword evidence="6" id="KW-0677">Repeat</keyword>
<evidence type="ECO:0000256" key="3">
    <source>
        <dbReference type="ARBA" id="ARBA00022475"/>
    </source>
</evidence>
<dbReference type="GO" id="GO:0048364">
    <property type="term" value="P:root development"/>
    <property type="evidence" value="ECO:0007669"/>
    <property type="project" value="TreeGrafter"/>
</dbReference>
<keyword evidence="3" id="KW-1003">Cell membrane</keyword>
<evidence type="ECO:0000256" key="13">
    <source>
        <dbReference type="SAM" id="SignalP"/>
    </source>
</evidence>
<dbReference type="EMBL" id="ASHM01003459">
    <property type="protein sequence ID" value="PNY09914.1"/>
    <property type="molecule type" value="Genomic_DNA"/>
</dbReference>
<feature type="compositionally biased region" description="Acidic residues" evidence="12">
    <location>
        <begin position="370"/>
        <end position="389"/>
    </location>
</feature>
<dbReference type="GO" id="GO:0098552">
    <property type="term" value="C:side of membrane"/>
    <property type="evidence" value="ECO:0007669"/>
    <property type="project" value="UniProtKB-KW"/>
</dbReference>
<protein>
    <submittedName>
        <fullName evidence="15">Fasciclin-like arabinogalactan protein 1-like</fullName>
    </submittedName>
</protein>
<evidence type="ECO:0000256" key="12">
    <source>
        <dbReference type="SAM" id="MobiDB-lite"/>
    </source>
</evidence>
<dbReference type="STRING" id="57577.A0A2K3P3P2"/>
<dbReference type="Gene3D" id="2.30.180.10">
    <property type="entry name" value="FAS1 domain"/>
    <property type="match status" value="2"/>
</dbReference>
<evidence type="ECO:0000313" key="15">
    <source>
        <dbReference type="EMBL" id="PNY09914.1"/>
    </source>
</evidence>
<organism evidence="15 16">
    <name type="scientific">Trifolium pratense</name>
    <name type="common">Red clover</name>
    <dbReference type="NCBI Taxonomy" id="57577"/>
    <lineage>
        <taxon>Eukaryota</taxon>
        <taxon>Viridiplantae</taxon>
        <taxon>Streptophyta</taxon>
        <taxon>Embryophyta</taxon>
        <taxon>Tracheophyta</taxon>
        <taxon>Spermatophyta</taxon>
        <taxon>Magnoliopsida</taxon>
        <taxon>eudicotyledons</taxon>
        <taxon>Gunneridae</taxon>
        <taxon>Pentapetalae</taxon>
        <taxon>rosids</taxon>
        <taxon>fabids</taxon>
        <taxon>Fabales</taxon>
        <taxon>Fabaceae</taxon>
        <taxon>Papilionoideae</taxon>
        <taxon>50 kb inversion clade</taxon>
        <taxon>NPAAA clade</taxon>
        <taxon>Hologalegina</taxon>
        <taxon>IRL clade</taxon>
        <taxon>Trifolieae</taxon>
        <taxon>Trifolium</taxon>
    </lineage>
</organism>
<evidence type="ECO:0000256" key="7">
    <source>
        <dbReference type="ARBA" id="ARBA00022974"/>
    </source>
</evidence>
<feature type="region of interest" description="Disordered" evidence="12">
    <location>
        <begin position="337"/>
        <end position="393"/>
    </location>
</feature>
<feature type="chain" id="PRO_5014360816" evidence="13">
    <location>
        <begin position="30"/>
        <end position="447"/>
    </location>
</feature>
<feature type="domain" description="FAS1" evidence="14">
    <location>
        <begin position="29"/>
        <end position="177"/>
    </location>
</feature>
<dbReference type="InterPro" id="IPR000782">
    <property type="entry name" value="FAS1_domain"/>
</dbReference>
<reference evidence="15 16" key="2">
    <citation type="journal article" date="2017" name="Front. Plant Sci.">
        <title>Gene Classification and Mining of Molecular Markers Useful in Red Clover (Trifolium pratense) Breeding.</title>
        <authorList>
            <person name="Istvanek J."/>
            <person name="Dluhosova J."/>
            <person name="Dluhos P."/>
            <person name="Patkova L."/>
            <person name="Nedelnik J."/>
            <person name="Repkova J."/>
        </authorList>
    </citation>
    <scope>NUCLEOTIDE SEQUENCE [LARGE SCALE GENOMIC DNA]</scope>
    <source>
        <strain evidence="16">cv. Tatra</strain>
        <tissue evidence="15">Young leaves</tissue>
    </source>
</reference>
<dbReference type="InterPro" id="IPR036378">
    <property type="entry name" value="FAS1_dom_sf"/>
</dbReference>
<dbReference type="SUPFAM" id="SSF82153">
    <property type="entry name" value="FAS1 domain"/>
    <property type="match status" value="2"/>
</dbReference>
<keyword evidence="8" id="KW-0472">Membrane</keyword>